<dbReference type="PANTHER" id="PTHR46268">
    <property type="entry name" value="STRESS RESPONSE PROTEIN NHAX"/>
    <property type="match status" value="1"/>
</dbReference>
<comment type="similarity">
    <text evidence="1">Belongs to the universal stress protein A family.</text>
</comment>
<evidence type="ECO:0000259" key="2">
    <source>
        <dbReference type="Pfam" id="PF00582"/>
    </source>
</evidence>
<evidence type="ECO:0000313" key="3">
    <source>
        <dbReference type="EMBL" id="MFC7098938.1"/>
    </source>
</evidence>
<evidence type="ECO:0000256" key="1">
    <source>
        <dbReference type="ARBA" id="ARBA00008791"/>
    </source>
</evidence>
<name>A0ABD5X404_9EURY</name>
<organism evidence="3 4">
    <name type="scientific">Halobaculum marinum</name>
    <dbReference type="NCBI Taxonomy" id="3031996"/>
    <lineage>
        <taxon>Archaea</taxon>
        <taxon>Methanobacteriati</taxon>
        <taxon>Methanobacteriota</taxon>
        <taxon>Stenosarchaea group</taxon>
        <taxon>Halobacteria</taxon>
        <taxon>Halobacteriales</taxon>
        <taxon>Haloferacaceae</taxon>
        <taxon>Halobaculum</taxon>
    </lineage>
</organism>
<feature type="domain" description="UspA" evidence="2">
    <location>
        <begin position="1"/>
        <end position="138"/>
    </location>
</feature>
<evidence type="ECO:0000313" key="4">
    <source>
        <dbReference type="Proteomes" id="UP001596388"/>
    </source>
</evidence>
<dbReference type="InterPro" id="IPR006016">
    <property type="entry name" value="UspA"/>
</dbReference>
<proteinExistence type="inferred from homology"/>
<dbReference type="GeneID" id="79271676"/>
<accession>A0ABD5X404</accession>
<dbReference type="InterPro" id="IPR006015">
    <property type="entry name" value="Universal_stress_UspA"/>
</dbReference>
<dbReference type="Proteomes" id="UP001596388">
    <property type="component" value="Unassembled WGS sequence"/>
</dbReference>
<sequence length="290" mass="29957">MYDTILLPYDGSDGARAVLDHVAELADATDATVQVVYVADTSRDSVTTVGSEVVDALEQEGEAVVEEAKGTLVTAGVDVETDVVQGDPAATVVEYADRYGADLIVMPSRGRKGASRVLLGSVAEKVIRLSPVPVLTVRMREDERLQFPYERVLVPTDGSAAAGHAADHAVALAATLGAEVDVLSVVDDGGLAADVRSLVGDEDDDSEATAAVQTVADAAAEQGVDAVTAVEHGSPAETIEAYVDANDIDLVVLGTTGRGGLDRLLLGSVAERCARSVPVPVLTVPNQPDE</sequence>
<protein>
    <submittedName>
        <fullName evidence="3">Universal stress protein</fullName>
    </submittedName>
</protein>
<dbReference type="RefSeq" id="WP_276239504.1">
    <property type="nucleotide sequence ID" value="NZ_CP119990.1"/>
</dbReference>
<dbReference type="Pfam" id="PF00582">
    <property type="entry name" value="Usp"/>
    <property type="match status" value="2"/>
</dbReference>
<dbReference type="EMBL" id="JBHTAG010000004">
    <property type="protein sequence ID" value="MFC7098938.1"/>
    <property type="molecule type" value="Genomic_DNA"/>
</dbReference>
<dbReference type="SUPFAM" id="SSF52402">
    <property type="entry name" value="Adenine nucleotide alpha hydrolases-like"/>
    <property type="match status" value="2"/>
</dbReference>
<feature type="domain" description="UspA" evidence="2">
    <location>
        <begin position="149"/>
        <end position="285"/>
    </location>
</feature>
<dbReference type="InterPro" id="IPR014729">
    <property type="entry name" value="Rossmann-like_a/b/a_fold"/>
</dbReference>
<gene>
    <name evidence="3" type="ORF">ACFQKD_16655</name>
</gene>
<keyword evidence="4" id="KW-1185">Reference proteome</keyword>
<reference evidence="3 4" key="1">
    <citation type="journal article" date="2019" name="Int. J. Syst. Evol. Microbiol.">
        <title>The Global Catalogue of Microorganisms (GCM) 10K type strain sequencing project: providing services to taxonomists for standard genome sequencing and annotation.</title>
        <authorList>
            <consortium name="The Broad Institute Genomics Platform"/>
            <consortium name="The Broad Institute Genome Sequencing Center for Infectious Disease"/>
            <person name="Wu L."/>
            <person name="Ma J."/>
        </authorList>
    </citation>
    <scope>NUCLEOTIDE SEQUENCE [LARGE SCALE GENOMIC DNA]</scope>
    <source>
        <strain evidence="3 4">DT55</strain>
    </source>
</reference>
<dbReference type="PRINTS" id="PR01438">
    <property type="entry name" value="UNVRSLSTRESS"/>
</dbReference>
<dbReference type="AlphaFoldDB" id="A0ABD5X404"/>
<comment type="caution">
    <text evidence="3">The sequence shown here is derived from an EMBL/GenBank/DDBJ whole genome shotgun (WGS) entry which is preliminary data.</text>
</comment>
<dbReference type="Gene3D" id="3.40.50.620">
    <property type="entry name" value="HUPs"/>
    <property type="match status" value="2"/>
</dbReference>
<dbReference type="CDD" id="cd00293">
    <property type="entry name" value="USP-like"/>
    <property type="match status" value="2"/>
</dbReference>
<dbReference type="PANTHER" id="PTHR46268:SF6">
    <property type="entry name" value="UNIVERSAL STRESS PROTEIN UP12"/>
    <property type="match status" value="1"/>
</dbReference>